<dbReference type="SUPFAM" id="SSF54637">
    <property type="entry name" value="Thioesterase/thiol ester dehydrase-isomerase"/>
    <property type="match status" value="1"/>
</dbReference>
<dbReference type="PATRIC" id="fig|520764.3.peg.350"/>
<name>A0A140LDE7_9FIRM</name>
<reference evidence="4 5" key="1">
    <citation type="submission" date="2015-12" db="EMBL/GenBank/DDBJ databases">
        <title>Draft genome sequnece of Fervidicola ferrireducens strain Y170.</title>
        <authorList>
            <person name="Patel B.K."/>
        </authorList>
    </citation>
    <scope>NUCLEOTIDE SEQUENCE [LARGE SCALE GENOMIC DNA]</scope>
    <source>
        <strain evidence="4 5">Y170</strain>
    </source>
</reference>
<keyword evidence="1 2" id="KW-0129">CBS domain</keyword>
<dbReference type="SUPFAM" id="SSF54631">
    <property type="entry name" value="CBS-domain pair"/>
    <property type="match status" value="1"/>
</dbReference>
<comment type="caution">
    <text evidence="4">The sequence shown here is derived from an EMBL/GenBank/DDBJ whole genome shotgun (WGS) entry which is preliminary data.</text>
</comment>
<dbReference type="Pfam" id="PF07085">
    <property type="entry name" value="DRTGG"/>
    <property type="match status" value="1"/>
</dbReference>
<dbReference type="PANTHER" id="PTHR43080">
    <property type="entry name" value="CBS DOMAIN-CONTAINING PROTEIN CBSX3, MITOCHONDRIAL"/>
    <property type="match status" value="1"/>
</dbReference>
<dbReference type="InterPro" id="IPR051257">
    <property type="entry name" value="Diverse_CBS-Domain"/>
</dbReference>
<organism evidence="4 5">
    <name type="scientific">Fervidicola ferrireducens</name>
    <dbReference type="NCBI Taxonomy" id="520764"/>
    <lineage>
        <taxon>Bacteria</taxon>
        <taxon>Bacillati</taxon>
        <taxon>Bacillota</taxon>
        <taxon>Clostridia</taxon>
        <taxon>Thermosediminibacterales</taxon>
        <taxon>Thermosediminibacteraceae</taxon>
        <taxon>Fervidicola</taxon>
    </lineage>
</organism>
<dbReference type="STRING" id="520764.AN618_03280"/>
<dbReference type="PANTHER" id="PTHR43080:SF2">
    <property type="entry name" value="CBS DOMAIN-CONTAINING PROTEIN"/>
    <property type="match status" value="1"/>
</dbReference>
<evidence type="ECO:0000256" key="1">
    <source>
        <dbReference type="ARBA" id="ARBA00023122"/>
    </source>
</evidence>
<evidence type="ECO:0000313" key="5">
    <source>
        <dbReference type="Proteomes" id="UP000070427"/>
    </source>
</evidence>
<dbReference type="Gene3D" id="3.10.580.10">
    <property type="entry name" value="CBS-domain"/>
    <property type="match status" value="1"/>
</dbReference>
<dbReference type="InterPro" id="IPR028979">
    <property type="entry name" value="Ser_kin/Pase_Hpr-like_N_sf"/>
</dbReference>
<dbReference type="InParanoid" id="A0A140LDE7"/>
<dbReference type="SUPFAM" id="SSF46785">
    <property type="entry name" value="Winged helix' DNA-binding domain"/>
    <property type="match status" value="1"/>
</dbReference>
<keyword evidence="4" id="KW-0378">Hydrolase</keyword>
<accession>A0A140LDE7</accession>
<dbReference type="InterPro" id="IPR029069">
    <property type="entry name" value="HotDog_dom_sf"/>
</dbReference>
<dbReference type="InterPro" id="IPR010766">
    <property type="entry name" value="DRTGG"/>
</dbReference>
<dbReference type="RefSeq" id="WP_066351253.1">
    <property type="nucleotide sequence ID" value="NZ_LOED01000002.1"/>
</dbReference>
<dbReference type="GO" id="GO:0004427">
    <property type="term" value="F:inorganic diphosphate phosphatase activity"/>
    <property type="evidence" value="ECO:0007669"/>
    <property type="project" value="UniProtKB-EC"/>
</dbReference>
<gene>
    <name evidence="4" type="ORF">AN618_03280</name>
</gene>
<evidence type="ECO:0000256" key="2">
    <source>
        <dbReference type="PROSITE-ProRule" id="PRU00703"/>
    </source>
</evidence>
<dbReference type="SUPFAM" id="SSF75138">
    <property type="entry name" value="HprK N-terminal domain-like"/>
    <property type="match status" value="1"/>
</dbReference>
<dbReference type="InterPro" id="IPR000644">
    <property type="entry name" value="CBS_dom"/>
</dbReference>
<dbReference type="InterPro" id="IPR046342">
    <property type="entry name" value="CBS_dom_sf"/>
</dbReference>
<dbReference type="CDD" id="cd04596">
    <property type="entry name" value="CBS_pair_DRTGG_assoc"/>
    <property type="match status" value="1"/>
</dbReference>
<dbReference type="PROSITE" id="PS51371">
    <property type="entry name" value="CBS"/>
    <property type="match status" value="2"/>
</dbReference>
<dbReference type="EMBL" id="LOED01000002">
    <property type="protein sequence ID" value="KXG78572.1"/>
    <property type="molecule type" value="Genomic_DNA"/>
</dbReference>
<keyword evidence="5" id="KW-1185">Reference proteome</keyword>
<dbReference type="AlphaFoldDB" id="A0A140LDE7"/>
<dbReference type="Gene3D" id="1.10.10.10">
    <property type="entry name" value="Winged helix-like DNA-binding domain superfamily/Winged helix DNA-binding domain"/>
    <property type="match status" value="1"/>
</dbReference>
<dbReference type="OrthoDB" id="1790451at2"/>
<proteinExistence type="predicted"/>
<dbReference type="InterPro" id="IPR036388">
    <property type="entry name" value="WH-like_DNA-bd_sf"/>
</dbReference>
<sequence>MTKHDKIIKYIKNLKVGSKISVRQLAQELNVSEGTAYRAIKDAQLKGLVSTIPRIGTIRIEQTDGENIEKLTYAEVVNIVDGSVMGGTAGLHKPLKKFLIGAMEVNEMRQYIEPGDLLIVGNRKEAQLLSLTMGAAVLVTGGFKADDDVVRLADEKGMPLITSPYDTFTVATIINRAIFTRLLRKDVVRVRDVMVKNPYYLDERATVGDWRKLVRATRHSRFPVVNGDGEVIGIVTTNDVADLKDEVSIREVMTKDPITVGPETPVAHAAHLMVWEGIELIPVVEDKKLLGVISRQDAIKAFRSLSLQPQIAETVDSLIMDHFNVFKTERGVRLQGKTGPVMLSPYGVPSHSSLINALVNAGINAFRSKRRPEVIPDSFTVYFSGSVQLDEEIEINADIIEIGRRSGKVEVSLIGGGDLIAKAIMSVKVLGR</sequence>
<feature type="domain" description="CBS" evidence="3">
    <location>
        <begin position="253"/>
        <end position="313"/>
    </location>
</feature>
<dbReference type="InterPro" id="IPR036390">
    <property type="entry name" value="WH_DNA-bd_sf"/>
</dbReference>
<evidence type="ECO:0000259" key="3">
    <source>
        <dbReference type="PROSITE" id="PS51371"/>
    </source>
</evidence>
<dbReference type="FunCoup" id="A0A140LDE7">
    <property type="interactions" value="53"/>
</dbReference>
<dbReference type="Gene3D" id="3.40.1390.20">
    <property type="entry name" value="HprK N-terminal domain-like"/>
    <property type="match status" value="1"/>
</dbReference>
<protein>
    <submittedName>
        <fullName evidence="4">Cobalt-dependent inorganic pyrophosphatase</fullName>
        <ecNumber evidence="4">3.6.1.1</ecNumber>
    </submittedName>
</protein>
<feature type="domain" description="CBS" evidence="3">
    <location>
        <begin position="194"/>
        <end position="252"/>
    </location>
</feature>
<dbReference type="EC" id="3.6.1.1" evidence="4"/>
<dbReference type="Proteomes" id="UP000070427">
    <property type="component" value="Unassembled WGS sequence"/>
</dbReference>
<evidence type="ECO:0000313" key="4">
    <source>
        <dbReference type="EMBL" id="KXG78572.1"/>
    </source>
</evidence>
<dbReference type="Pfam" id="PF00571">
    <property type="entry name" value="CBS"/>
    <property type="match status" value="2"/>
</dbReference>
<dbReference type="SMART" id="SM00116">
    <property type="entry name" value="CBS"/>
    <property type="match status" value="2"/>
</dbReference>